<feature type="compositionally biased region" description="Polar residues" evidence="5">
    <location>
        <begin position="349"/>
        <end position="370"/>
    </location>
</feature>
<dbReference type="VEuPathDB" id="CryptoDB:Cvel_7636"/>
<keyword evidence="3 6" id="KW-1133">Transmembrane helix</keyword>
<dbReference type="Gene3D" id="1.20.1250.20">
    <property type="entry name" value="MFS general substrate transporter like domains"/>
    <property type="match status" value="3"/>
</dbReference>
<dbReference type="GO" id="GO:0016020">
    <property type="term" value="C:membrane"/>
    <property type="evidence" value="ECO:0007669"/>
    <property type="project" value="UniProtKB-ARBA"/>
</dbReference>
<keyword evidence="4 6" id="KW-0472">Membrane</keyword>
<feature type="domain" description="Major facilitator superfamily (MFS) profile" evidence="7">
    <location>
        <begin position="86"/>
        <end position="798"/>
    </location>
</feature>
<feature type="compositionally biased region" description="Polar residues" evidence="5">
    <location>
        <begin position="411"/>
        <end position="424"/>
    </location>
</feature>
<evidence type="ECO:0000256" key="6">
    <source>
        <dbReference type="SAM" id="Phobius"/>
    </source>
</evidence>
<feature type="transmembrane region" description="Helical" evidence="6">
    <location>
        <begin position="747"/>
        <end position="768"/>
    </location>
</feature>
<feature type="transmembrane region" description="Helical" evidence="6">
    <location>
        <begin position="87"/>
        <end position="104"/>
    </location>
</feature>
<dbReference type="PROSITE" id="PS50850">
    <property type="entry name" value="MFS"/>
    <property type="match status" value="1"/>
</dbReference>
<name>A0A0G4HNH3_9ALVE</name>
<dbReference type="Pfam" id="PF07690">
    <property type="entry name" value="MFS_1"/>
    <property type="match status" value="1"/>
</dbReference>
<organism evidence="8">
    <name type="scientific">Chromera velia CCMP2878</name>
    <dbReference type="NCBI Taxonomy" id="1169474"/>
    <lineage>
        <taxon>Eukaryota</taxon>
        <taxon>Sar</taxon>
        <taxon>Alveolata</taxon>
        <taxon>Colpodellida</taxon>
        <taxon>Chromeraceae</taxon>
        <taxon>Chromera</taxon>
    </lineage>
</organism>
<dbReference type="EMBL" id="CDMZ01003269">
    <property type="protein sequence ID" value="CEM45755.1"/>
    <property type="molecule type" value="Genomic_DNA"/>
</dbReference>
<evidence type="ECO:0000256" key="1">
    <source>
        <dbReference type="ARBA" id="ARBA00004127"/>
    </source>
</evidence>
<evidence type="ECO:0000256" key="4">
    <source>
        <dbReference type="ARBA" id="ARBA00023136"/>
    </source>
</evidence>
<feature type="transmembrane region" description="Helical" evidence="6">
    <location>
        <begin position="153"/>
        <end position="171"/>
    </location>
</feature>
<evidence type="ECO:0000256" key="3">
    <source>
        <dbReference type="ARBA" id="ARBA00022989"/>
    </source>
</evidence>
<evidence type="ECO:0000256" key="2">
    <source>
        <dbReference type="ARBA" id="ARBA00022692"/>
    </source>
</evidence>
<dbReference type="GO" id="GO:0061513">
    <property type="term" value="F:glucose 6-phosphate:phosphate antiporter activity"/>
    <property type="evidence" value="ECO:0007669"/>
    <property type="project" value="TreeGrafter"/>
</dbReference>
<feature type="transmembrane region" description="Helical" evidence="6">
    <location>
        <begin position="703"/>
        <end position="726"/>
    </location>
</feature>
<keyword evidence="2 6" id="KW-0812">Transmembrane</keyword>
<dbReference type="InterPro" id="IPR051337">
    <property type="entry name" value="OPA_Antiporter"/>
</dbReference>
<dbReference type="SUPFAM" id="SSF103473">
    <property type="entry name" value="MFS general substrate transporter"/>
    <property type="match status" value="1"/>
</dbReference>
<feature type="transmembrane region" description="Helical" evidence="6">
    <location>
        <begin position="577"/>
        <end position="596"/>
    </location>
</feature>
<dbReference type="GO" id="GO:0035435">
    <property type="term" value="P:phosphate ion transmembrane transport"/>
    <property type="evidence" value="ECO:0007669"/>
    <property type="project" value="TreeGrafter"/>
</dbReference>
<feature type="transmembrane region" description="Helical" evidence="6">
    <location>
        <begin position="183"/>
        <end position="206"/>
    </location>
</feature>
<feature type="compositionally biased region" description="Basic and acidic residues" evidence="5">
    <location>
        <begin position="318"/>
        <end position="348"/>
    </location>
</feature>
<gene>
    <name evidence="8" type="ORF">Cvel_7636</name>
</gene>
<feature type="transmembrane region" description="Helical" evidence="6">
    <location>
        <begin position="542"/>
        <end position="562"/>
    </location>
</feature>
<evidence type="ECO:0000313" key="8">
    <source>
        <dbReference type="EMBL" id="CEM45755.1"/>
    </source>
</evidence>
<dbReference type="PANTHER" id="PTHR43826:SF8">
    <property type="entry name" value="MAJOR FACILITATOR SUPERFAMILY (MFS) PROFILE DOMAIN-CONTAINING PROTEIN"/>
    <property type="match status" value="1"/>
</dbReference>
<feature type="region of interest" description="Disordered" evidence="5">
    <location>
        <begin position="1"/>
        <end position="73"/>
    </location>
</feature>
<protein>
    <recommendedName>
        <fullName evidence="7">Major facilitator superfamily (MFS) profile domain-containing protein</fullName>
    </recommendedName>
</protein>
<proteinExistence type="predicted"/>
<dbReference type="AlphaFoldDB" id="A0A0G4HNH3"/>
<feature type="region of interest" description="Disordered" evidence="5">
    <location>
        <begin position="295"/>
        <end position="518"/>
    </location>
</feature>
<dbReference type="InterPro" id="IPR020846">
    <property type="entry name" value="MFS_dom"/>
</dbReference>
<feature type="transmembrane region" description="Helical" evidence="6">
    <location>
        <begin position="608"/>
        <end position="628"/>
    </location>
</feature>
<sequence>MAPALRRFDEEDEEEEEALVAVDQWDGPRSGVQKEKEGIRGKSQAGGMISLSGWSRRPDLRRAPSSFGTGSGGKKGGIVVAFRTRTLVLLYVGYAIVMLNRGAIDAANPAMERDRSFNWDFETAGKVFSAGNFAYLIGKLIAGGVVDMVGARAVFSIGLVIVALDNILVAFQQNPEAVGGLWILFRVVLAFVWPALTKLVCVWVPATDYGYVFGVMSTSSRTGNVLSALILGRLLISGFHWRAAFIVSGLLLLGIGVSYHFLIFEDPASALQAAGLHLSASSSLSLDNAGADLDDDGLKELEGGTSKRGRRRLSAGGEQKEGKKGRPVEVQRGTWREGRGGDSGKTSETEATGAVSVSQSTSCNSPSASLSPPFGGIDPEAPLSGSSGGNAFAISSPPPSFPPPITIPPSHLTQSSSQADTSHNGVWGSSDLSPDPLLPPSAVNQQDWWLEGGGGPQGSSMQGGGKLVHRGARLGGVGTAQDRGEVGEGGSLPSSLSWEATKGGGDGDDSSKRKGMGGPVRQIPQDVSYWGALRVMFSDSQFLLVGVSILFLTPVTEMNSWWPSFLSHTLGRSPGEGAVLAAAFPLGFVVSMLAGGKLYDRSSYSGRLMLVTFCLVALTACVLALRVLTDFAAAQTAPDAGSGAVWRLSGVAADVDPARAASFFDEDAEASEDEVGFGGVRVEPADDKHPQVEERLERGPASLGVTMGIVSCVFLIGLFVGPPFYIPTGVYASNFGGVRHCGTMSGMMDAFGYTSTTLFMTMVGHLAALHSWGGLLDILAMSCFLGTMCFGFFMYRNLTLKLC</sequence>
<dbReference type="GO" id="GO:0012505">
    <property type="term" value="C:endomembrane system"/>
    <property type="evidence" value="ECO:0007669"/>
    <property type="project" value="UniProtKB-SubCell"/>
</dbReference>
<feature type="transmembrane region" description="Helical" evidence="6">
    <location>
        <begin position="774"/>
        <end position="795"/>
    </location>
</feature>
<dbReference type="InterPro" id="IPR036259">
    <property type="entry name" value="MFS_trans_sf"/>
</dbReference>
<reference evidence="8" key="1">
    <citation type="submission" date="2014-11" db="EMBL/GenBank/DDBJ databases">
        <authorList>
            <person name="Otto D Thomas"/>
            <person name="Naeem Raeece"/>
        </authorList>
    </citation>
    <scope>NUCLEOTIDE SEQUENCE</scope>
</reference>
<dbReference type="InterPro" id="IPR011701">
    <property type="entry name" value="MFS"/>
</dbReference>
<accession>A0A0G4HNH3</accession>
<feature type="compositionally biased region" description="Pro residues" evidence="5">
    <location>
        <begin position="396"/>
        <end position="407"/>
    </location>
</feature>
<evidence type="ECO:0000259" key="7">
    <source>
        <dbReference type="PROSITE" id="PS50850"/>
    </source>
</evidence>
<feature type="transmembrane region" description="Helical" evidence="6">
    <location>
        <begin position="239"/>
        <end position="262"/>
    </location>
</feature>
<feature type="compositionally biased region" description="Gly residues" evidence="5">
    <location>
        <begin position="451"/>
        <end position="466"/>
    </location>
</feature>
<comment type="subcellular location">
    <subcellularLocation>
        <location evidence="1">Endomembrane system</location>
        <topology evidence="1">Multi-pass membrane protein</topology>
    </subcellularLocation>
</comment>
<dbReference type="PANTHER" id="PTHR43826">
    <property type="entry name" value="GLUCOSE-6-PHOSPHATE EXCHANGER SLC37A4"/>
    <property type="match status" value="1"/>
</dbReference>
<evidence type="ECO:0000256" key="5">
    <source>
        <dbReference type="SAM" id="MobiDB-lite"/>
    </source>
</evidence>